<keyword evidence="1" id="KW-0175">Coiled coil</keyword>
<evidence type="ECO:0000313" key="5">
    <source>
        <dbReference type="Proteomes" id="UP000590749"/>
    </source>
</evidence>
<evidence type="ECO:0000313" key="4">
    <source>
        <dbReference type="EMBL" id="MBB3097703.1"/>
    </source>
</evidence>
<name>A0A7W5FGK2_9ACTN</name>
<accession>A0A7W5FGK2</accession>
<reference evidence="4 5" key="1">
    <citation type="submission" date="2020-08" db="EMBL/GenBank/DDBJ databases">
        <title>Genomic Encyclopedia of Type Strains, Phase III (KMG-III): the genomes of soil and plant-associated and newly described type strains.</title>
        <authorList>
            <person name="Whitman W."/>
        </authorList>
    </citation>
    <scope>NUCLEOTIDE SEQUENCE [LARGE SCALE GENOMIC DNA]</scope>
    <source>
        <strain evidence="4 5">CECT 3287</strain>
    </source>
</reference>
<dbReference type="SUPFAM" id="SSF55464">
    <property type="entry name" value="Origin of replication-binding domain, RBD-like"/>
    <property type="match status" value="1"/>
</dbReference>
<comment type="caution">
    <text evidence="4">The sequence shown here is derived from an EMBL/GenBank/DDBJ whole genome shotgun (WGS) entry which is preliminary data.</text>
</comment>
<feature type="region of interest" description="Disordered" evidence="2">
    <location>
        <begin position="1388"/>
        <end position="1433"/>
    </location>
</feature>
<dbReference type="EMBL" id="JACHXF010000012">
    <property type="protein sequence ID" value="MBB3097703.1"/>
    <property type="molecule type" value="Genomic_DNA"/>
</dbReference>
<dbReference type="PANTHER" id="PTHR43788">
    <property type="entry name" value="DNA2/NAM7 HELICASE FAMILY MEMBER"/>
    <property type="match status" value="1"/>
</dbReference>
<dbReference type="PANTHER" id="PTHR43788:SF8">
    <property type="entry name" value="DNA-BINDING PROTEIN SMUBP-2"/>
    <property type="match status" value="1"/>
</dbReference>
<evidence type="ECO:0000259" key="3">
    <source>
        <dbReference type="Pfam" id="PF08751"/>
    </source>
</evidence>
<dbReference type="Proteomes" id="UP000590749">
    <property type="component" value="Unassembled WGS sequence"/>
</dbReference>
<feature type="domain" description="TrwC relaxase" evidence="3">
    <location>
        <begin position="11"/>
        <end position="358"/>
    </location>
</feature>
<gene>
    <name evidence="4" type="ORF">FHR83_005387</name>
</gene>
<dbReference type="GO" id="GO:0043139">
    <property type="term" value="F:5'-3' DNA helicase activity"/>
    <property type="evidence" value="ECO:0007669"/>
    <property type="project" value="TreeGrafter"/>
</dbReference>
<protein>
    <submittedName>
        <fullName evidence="4">Conjugative relaxase-like TrwC/TraI family protein</fullName>
    </submittedName>
</protein>
<dbReference type="Gene3D" id="2.30.30.940">
    <property type="match status" value="1"/>
</dbReference>
<keyword evidence="5" id="KW-1185">Reference proteome</keyword>
<feature type="coiled-coil region" evidence="1">
    <location>
        <begin position="1305"/>
        <end position="1332"/>
    </location>
</feature>
<feature type="compositionally biased region" description="Basic and acidic residues" evidence="2">
    <location>
        <begin position="1411"/>
        <end position="1433"/>
    </location>
</feature>
<organism evidence="4 5">
    <name type="scientific">Actinoplanes campanulatus</name>
    <dbReference type="NCBI Taxonomy" id="113559"/>
    <lineage>
        <taxon>Bacteria</taxon>
        <taxon>Bacillati</taxon>
        <taxon>Actinomycetota</taxon>
        <taxon>Actinomycetes</taxon>
        <taxon>Micromonosporales</taxon>
        <taxon>Micromonosporaceae</taxon>
        <taxon>Actinoplanes</taxon>
    </lineage>
</organism>
<evidence type="ECO:0000256" key="1">
    <source>
        <dbReference type="SAM" id="Coils"/>
    </source>
</evidence>
<dbReference type="NCBIfam" id="NF041492">
    <property type="entry name" value="MobF"/>
    <property type="match status" value="1"/>
</dbReference>
<dbReference type="InterPro" id="IPR014862">
    <property type="entry name" value="TrwC"/>
</dbReference>
<dbReference type="Gene3D" id="3.40.50.300">
    <property type="entry name" value="P-loop containing nucleotide triphosphate hydrolases"/>
    <property type="match status" value="2"/>
</dbReference>
<sequence>MLTVTRIAPGAGITYLTRQVTTGRHDFRPAQPHSAVAYHADPTAHGEAPGWWAGQSNALFGVHGDVTEQQLQRLLAEGKNPVTGEQLGRLWRQYQPMDDTARQAAVEKAWAKLPADATYEQIARVWLNIWTAPERRPVAGFDVTVSPVKSVSLLWAFGDDTVKQQVMAAHHEGIRATLEHLRAHGAFTRLGTNGLVQVDTDGLAASVWDHRMSREKDPQLHSHIIVSSKVRVTRNGRQDWLSLDSRAFYQASIAARIAYERAVETELGRRLGVRFAAREGSPIREIIGFTPRMLAHYSKRRTAIETEMDERLSDPAAGRERLRAGRWRRRAQDATLRTRQLKDGPESTRDAVSRWHREDRAAGLHTVTAVRQIVAGTVRDHIDQVAIQVLRQAERTLAGRRLDLDTLHQAAARLGIHDDTQRQLVIDAAARRVPYLAVERAIHELSAERAVFTLDHLELAIGRVLHVPAGTARTADWQHVQRLAAQAVRTHAAGLRVLTPPALMQWGDTLVRGSDRQSIYTRHRDLQLSTQPVLAAEKELIAYATRRGATPAARALLDSVAGELDLSPEKREALLFAVGDDRRITGIVGPAGTGKTYLQRAVGIAAHRANIPVLGLTVSQNAAYVLAEATREGGSPGIRTENIAMWLHAQHTPPEGTSPADWTFQPGQWVIVDEASQASTLDLVRLTQLLDAVGGKLILVGDPEQISAIGPGGMFRYLASLGNTTTLTEVRRFAEAWEGPASLRLRDADTTVLAEYDRRGRILGGDRQHLARQVLDGWAADIIQGRSSLIMVETEAEAADLAAQARRILISAGIVQDGQAVTLANGTHASTGDLIVTRRNNRDLIADDRFVANRDQWQILTVREDGALQVRHTTTQATLMLPAAYVAEHVQLAYAATVDSAQGRTVDVGRALVDSATNRARLYVMATRGRLLNQIAVITSEEPPESHPPQPPTAGITVLADILRTDTTDRSATEVEQTLWADVDALSRWAAIYDDLTARAATPRYTAVIRRVAGDTVAANLAADPAMPALAARLQGLAAAGYDPEQVLAAVASERELHSARDTAAVLAWRIDNAYRDIRPDPTVAISGPQTGTYTDRLPDIGGDLGAALTDVAAICDRRIEALAENAAAHQPAWSGALGPLPEDEAGRRHWLSGAAVVAGYRDRYAITGDDPIGPEPSDRDPARWGAWHRAQLVLGSATLSGKLTAASDSQLRTLMEAQRAADRAAPSYVSGELRNAHTRLVAAEQHLRDSRIALAAAQHHATTLTTPPPATPAPAWWRPTAARTRTATEQHAAAVDSLRAQILVDELSARLDHARARVTAAADDVAVLEERHRDWNTWYQQALPIRYAGLAAAAESARRAHNLAANTRQLADAARQTADRVHAVDATLPNQHTTPVRPQLADQAVASQHRVADTTDPDLPHTETPDLDLGRD</sequence>
<dbReference type="Pfam" id="PF13604">
    <property type="entry name" value="AAA_30"/>
    <property type="match status" value="1"/>
</dbReference>
<dbReference type="InterPro" id="IPR027417">
    <property type="entry name" value="P-loop_NTPase"/>
</dbReference>
<dbReference type="RefSeq" id="WP_183223094.1">
    <property type="nucleotide sequence ID" value="NZ_BMPW01000019.1"/>
</dbReference>
<dbReference type="SUPFAM" id="SSF52540">
    <property type="entry name" value="P-loop containing nucleoside triphosphate hydrolases"/>
    <property type="match status" value="2"/>
</dbReference>
<evidence type="ECO:0000256" key="2">
    <source>
        <dbReference type="SAM" id="MobiDB-lite"/>
    </source>
</evidence>
<proteinExistence type="predicted"/>
<dbReference type="InterPro" id="IPR050534">
    <property type="entry name" value="Coronavir_polyprotein_1ab"/>
</dbReference>
<dbReference type="Pfam" id="PF08751">
    <property type="entry name" value="TrwC"/>
    <property type="match status" value="1"/>
</dbReference>